<dbReference type="EMBL" id="MLAK01000753">
    <property type="protein sequence ID" value="OHT05559.1"/>
    <property type="molecule type" value="Genomic_DNA"/>
</dbReference>
<keyword evidence="3" id="KW-1185">Reference proteome</keyword>
<feature type="coiled-coil region" evidence="1">
    <location>
        <begin position="278"/>
        <end position="495"/>
    </location>
</feature>
<evidence type="ECO:0000313" key="3">
    <source>
        <dbReference type="Proteomes" id="UP000179807"/>
    </source>
</evidence>
<keyword evidence="1" id="KW-0175">Coiled coil</keyword>
<comment type="caution">
    <text evidence="2">The sequence shown here is derived from an EMBL/GenBank/DDBJ whole genome shotgun (WGS) entry which is preliminary data.</text>
</comment>
<dbReference type="RefSeq" id="XP_068358695.1">
    <property type="nucleotide sequence ID" value="XM_068505060.1"/>
</dbReference>
<sequence>MSFQRDMPIPLINFYHERQEAFINSLEKAIAGVANDDYIKQMFNCKLSTTFIPDRVCELIDRITSDEREIFLTSLLEKLNSLEICFGEKNLDRLEEVGNQLNDVLSIPMFDEQQYDKHLSSLLILLAELQTEIKSKMSNPNNIEKIENNTNKKIINKRNINFDNSSRINSNELHQISTFLNNMKNEVNDLQSQTIKMMKSTQKKIYQNLSKHNQFFEREELLKTIQNQAQQINQLTKKLQSQQQNNYIHPNDSINSINSLSSINSSNQISTEKYIKRYEKAKIIIQQLSQTNASLESNQHVLNEKIRQLKETNSKLKQNLTEISQNESSSYILNEQKSINEQDFLSLKEENEILKQRKENQKAKFQQRLHTLEVELQEMRESSLNLQSIQLEEKDKKIKELKEQNENLLSSIHAKSQHQQKLKEKIQQINHANEEQNSSIQTLTTDNSMLISTVKKTRRELRIQKQVNQEYIQQIEELKKTFSQAENDVKKAQEMISERLFDSTTIPLNEGLRKLFHLFDEEKEKRVEFEMENNRIKSNLAMIGKENSKSQQIIGKLTDQLKATTQFRTQYESQQSLLSESQSVIKQLQDETTKYKAKAKELYQSLTTITNERDELIEYKQFSDTLKKQNIELQKELKNSKTKLIKHEAEYQSITSTSQRQYAEQLKDLSKQLREANNRIHRIQTQSSKSFPIESFDDIPHIFSDLKQQLNKGNSTLSKVKSILQLKNDDDLIFEIKTMKQESLSLREFLKETSDNINAPNLKRCSKIISDMKSEIEYYKSNEQLICQILSLKDSSKIETKLKSTIGTNKIITKVLNALHIDDETQLNDRIAEFLSKETILLTNGLFTKEMIEEHFHKYNSLVIEKKEIIEKLKSNENLEESVQKLMNRCKELEEIASKLKITTSSPIKAEQYDEFSISAPIDHKPNRIETLLKCENYMKEICSILQVKDEQEIIPSISDLVNGNNDLIEEEEKIMTALAVMTPDSIIPKINDLSNQITLKTSILNNISEKLKVSDTSKLNEEIMNLISMKKEYKASKLLLTTDNLTESIRIRQEHLDNMQQLTNELCRILKVSEIDQIKPTLQYIMNENEEIHSIDLMFPAQYAGNLKDRVKKILQLIRDNHETNERLCKLLKITKPEEIERSINSMFNSQSMASELFSEMLKSMLAAEIEIIFPITNSEKNRLLSIFNDYKKRNDEYKLQVDLILNKAMGFGYRGSSCTEAVDVIVSAFSEADKHNISEKLHEELMTVRAATEKEKKTAEKQKAKSQRVISKLKQTISELQESGIKKESELVEKLEKEKQKVIELSSDLGNEQRIHRELIQLINGQVHDGKLLISSLSKKEASLIQEAENTMNTLTILSSNSSMTNRTVKFK</sequence>
<feature type="coiled-coil region" evidence="1">
    <location>
        <begin position="571"/>
        <end position="686"/>
    </location>
</feature>
<dbReference type="GeneID" id="94839764"/>
<gene>
    <name evidence="2" type="ORF">TRFO_26626</name>
</gene>
<accession>A0A1J4K2E0</accession>
<name>A0A1J4K2E0_9EUKA</name>
<feature type="coiled-coil region" evidence="1">
    <location>
        <begin position="869"/>
        <end position="903"/>
    </location>
</feature>
<protein>
    <submittedName>
        <fullName evidence="2">Uncharacterized protein</fullName>
    </submittedName>
</protein>
<evidence type="ECO:0000256" key="1">
    <source>
        <dbReference type="SAM" id="Coils"/>
    </source>
</evidence>
<proteinExistence type="predicted"/>
<reference evidence="2" key="1">
    <citation type="submission" date="2016-10" db="EMBL/GenBank/DDBJ databases">
        <authorList>
            <person name="Benchimol M."/>
            <person name="Almeida L.G."/>
            <person name="Vasconcelos A.T."/>
            <person name="Perreira-Neves A."/>
            <person name="Rosa I.A."/>
            <person name="Tasca T."/>
            <person name="Bogo M.R."/>
            <person name="de Souza W."/>
        </authorList>
    </citation>
    <scope>NUCLEOTIDE SEQUENCE [LARGE SCALE GENOMIC DNA]</scope>
    <source>
        <strain evidence="2">K</strain>
    </source>
</reference>
<evidence type="ECO:0000313" key="2">
    <source>
        <dbReference type="EMBL" id="OHT05559.1"/>
    </source>
</evidence>
<organism evidence="2 3">
    <name type="scientific">Tritrichomonas foetus</name>
    <dbReference type="NCBI Taxonomy" id="1144522"/>
    <lineage>
        <taxon>Eukaryota</taxon>
        <taxon>Metamonada</taxon>
        <taxon>Parabasalia</taxon>
        <taxon>Tritrichomonadida</taxon>
        <taxon>Tritrichomonadidae</taxon>
        <taxon>Tritrichomonas</taxon>
    </lineage>
</organism>
<feature type="coiled-coil region" evidence="1">
    <location>
        <begin position="1244"/>
        <end position="1314"/>
    </location>
</feature>
<dbReference type="Proteomes" id="UP000179807">
    <property type="component" value="Unassembled WGS sequence"/>
</dbReference>
<feature type="coiled-coil region" evidence="1">
    <location>
        <begin position="218"/>
        <end position="245"/>
    </location>
</feature>
<dbReference type="VEuPathDB" id="TrichDB:TRFO_26626"/>